<gene>
    <name evidence="1" type="ORF">NDI37_19375</name>
</gene>
<organism evidence="1 2">
    <name type="scientific">Funiculus sociatus GB2-A5</name>
    <dbReference type="NCBI Taxonomy" id="2933946"/>
    <lineage>
        <taxon>Bacteria</taxon>
        <taxon>Bacillati</taxon>
        <taxon>Cyanobacteriota</taxon>
        <taxon>Cyanophyceae</taxon>
        <taxon>Coleofasciculales</taxon>
        <taxon>Coleofasciculaceae</taxon>
        <taxon>Funiculus</taxon>
    </lineage>
</organism>
<evidence type="ECO:0000313" key="1">
    <source>
        <dbReference type="EMBL" id="MEP0866622.1"/>
    </source>
</evidence>
<dbReference type="RefSeq" id="WP_190421257.1">
    <property type="nucleotide sequence ID" value="NZ_JAMPKK010000047.1"/>
</dbReference>
<protein>
    <submittedName>
        <fullName evidence="1">Uncharacterized protein</fullName>
    </submittedName>
</protein>
<evidence type="ECO:0000313" key="2">
    <source>
        <dbReference type="Proteomes" id="UP001442494"/>
    </source>
</evidence>
<comment type="caution">
    <text evidence="1">The sequence shown here is derived from an EMBL/GenBank/DDBJ whole genome shotgun (WGS) entry which is preliminary data.</text>
</comment>
<dbReference type="EMBL" id="JAMPKK010000047">
    <property type="protein sequence ID" value="MEP0866622.1"/>
    <property type="molecule type" value="Genomic_DNA"/>
</dbReference>
<dbReference type="Proteomes" id="UP001442494">
    <property type="component" value="Unassembled WGS sequence"/>
</dbReference>
<sequence>MVNYRSPEAQKDAVANQSIQHSRSALSKTAAKVLQDPLLLRQLSDQVYKLMIEDLRRQRERSRN</sequence>
<name>A0ABV0JT98_9CYAN</name>
<proteinExistence type="predicted"/>
<reference evidence="1 2" key="1">
    <citation type="submission" date="2022-04" db="EMBL/GenBank/DDBJ databases">
        <title>Positive selection, recombination, and allopatry shape intraspecific diversity of widespread and dominant cyanobacteria.</title>
        <authorList>
            <person name="Wei J."/>
            <person name="Shu W."/>
            <person name="Hu C."/>
        </authorList>
    </citation>
    <scope>NUCLEOTIDE SEQUENCE [LARGE SCALE GENOMIC DNA]</scope>
    <source>
        <strain evidence="1 2">GB2-A5</strain>
    </source>
</reference>
<accession>A0ABV0JT98</accession>
<keyword evidence="2" id="KW-1185">Reference proteome</keyword>